<evidence type="ECO:0000256" key="13">
    <source>
        <dbReference type="ARBA" id="ARBA00049433"/>
    </source>
</evidence>
<keyword evidence="7" id="KW-0479">Metal-binding</keyword>
<dbReference type="InterPro" id="IPR001433">
    <property type="entry name" value="OxRdtase_FAD/NAD-bd"/>
</dbReference>
<feature type="domain" description="Globin" evidence="15">
    <location>
        <begin position="4"/>
        <end position="140"/>
    </location>
</feature>
<comment type="catalytic activity">
    <reaction evidence="12">
        <text>2 nitric oxide + NADH + 2 O2 = 2 nitrate + NAD(+) + H(+)</text>
        <dbReference type="Rhea" id="RHEA:19469"/>
        <dbReference type="ChEBI" id="CHEBI:15378"/>
        <dbReference type="ChEBI" id="CHEBI:15379"/>
        <dbReference type="ChEBI" id="CHEBI:16480"/>
        <dbReference type="ChEBI" id="CHEBI:17632"/>
        <dbReference type="ChEBI" id="CHEBI:57540"/>
        <dbReference type="ChEBI" id="CHEBI:57945"/>
        <dbReference type="EC" id="1.14.12.17"/>
    </reaction>
</comment>
<dbReference type="PROSITE" id="PS01033">
    <property type="entry name" value="GLOBIN"/>
    <property type="match status" value="1"/>
</dbReference>
<evidence type="ECO:0000313" key="17">
    <source>
        <dbReference type="EMBL" id="SEN95945.1"/>
    </source>
</evidence>
<dbReference type="Pfam" id="PF00042">
    <property type="entry name" value="Globin"/>
    <property type="match status" value="1"/>
</dbReference>
<dbReference type="GO" id="GO:0046872">
    <property type="term" value="F:metal ion binding"/>
    <property type="evidence" value="ECO:0007669"/>
    <property type="project" value="UniProtKB-KW"/>
</dbReference>
<keyword evidence="10" id="KW-0520">NAD</keyword>
<dbReference type="PRINTS" id="PR00410">
    <property type="entry name" value="PHEHYDRXLASE"/>
</dbReference>
<comment type="cofactor">
    <cofactor evidence="1">
        <name>heme b</name>
        <dbReference type="ChEBI" id="CHEBI:60344"/>
    </cofactor>
</comment>
<dbReference type="EMBL" id="FODE01000024">
    <property type="protein sequence ID" value="SEN95945.1"/>
    <property type="molecule type" value="Genomic_DNA"/>
</dbReference>
<evidence type="ECO:0000256" key="9">
    <source>
        <dbReference type="ARBA" id="ARBA00023004"/>
    </source>
</evidence>
<evidence type="ECO:0000313" key="18">
    <source>
        <dbReference type="Proteomes" id="UP000199054"/>
    </source>
</evidence>
<dbReference type="GO" id="GO:0019825">
    <property type="term" value="F:oxygen binding"/>
    <property type="evidence" value="ECO:0007669"/>
    <property type="project" value="InterPro"/>
</dbReference>
<dbReference type="STRING" id="34002.SAMN04489859_102441"/>
<name>A0A1H8KSU6_9RHOB</name>
<dbReference type="PANTHER" id="PTHR43396:SF3">
    <property type="entry name" value="FLAVOHEMOPROTEIN"/>
    <property type="match status" value="1"/>
</dbReference>
<evidence type="ECO:0000256" key="10">
    <source>
        <dbReference type="ARBA" id="ARBA00023027"/>
    </source>
</evidence>
<accession>A0A1H8KSU6</accession>
<evidence type="ECO:0000256" key="6">
    <source>
        <dbReference type="ARBA" id="ARBA00022621"/>
    </source>
</evidence>
<evidence type="ECO:0000259" key="15">
    <source>
        <dbReference type="PROSITE" id="PS01033"/>
    </source>
</evidence>
<dbReference type="SUPFAM" id="SSF46458">
    <property type="entry name" value="Globin-like"/>
    <property type="match status" value="1"/>
</dbReference>
<dbReference type="GO" id="GO:0009636">
    <property type="term" value="P:response to toxic substance"/>
    <property type="evidence" value="ECO:0007669"/>
    <property type="project" value="UniProtKB-KW"/>
</dbReference>
<sequence length="397" mass="43738">MSTQLSASTIELVKATVPALAAHGPQITEVMYRRLFQDDHIARLFNQANQKSGAQRFALASAVLAYAENIDNLAALTTTVERIAQKHVGYAILPEHYPYVADALLGAIKEVLGDAATPEILAAWGEAYWFLAEILKAREVEIRQDISAQPGGWTDWRRFTITERRAESDTIMSFTLRPEDGSRVIAHLPGQYLTLRFDTAGLPGVIRNYSISCGPNTDHYRITVKREPQGEVSPFLHDKALTGTVLECTPPAGDFHLPIAPERPVVLLSGGVGLTPMVSMLEEIVTSHPNLPVYYVHGTTSRDTHALDIQIRHLARRHGKATVATFYEQPDPAGNAREGFITLDWLQENVPLADADIYLCGPKPFLRHFVLALTNAGVSPARIHYEFFGPADETLAA</sequence>
<reference evidence="17 18" key="1">
    <citation type="submission" date="2016-10" db="EMBL/GenBank/DDBJ databases">
        <authorList>
            <person name="de Groot N.N."/>
        </authorList>
    </citation>
    <scope>NUCLEOTIDE SEQUENCE [LARGE SCALE GENOMIC DNA]</scope>
    <source>
        <strain evidence="17 18">DSM 8512</strain>
    </source>
</reference>
<comment type="similarity">
    <text evidence="2">In the C-terminal section; belongs to the flavoprotein pyridine nucleotide cytochrome reductase family.</text>
</comment>
<evidence type="ECO:0000256" key="14">
    <source>
        <dbReference type="RuleBase" id="RU000356"/>
    </source>
</evidence>
<dbReference type="NCBIfam" id="NF009805">
    <property type="entry name" value="PRK13289.1"/>
    <property type="match status" value="1"/>
</dbReference>
<evidence type="ECO:0000256" key="1">
    <source>
        <dbReference type="ARBA" id="ARBA00001970"/>
    </source>
</evidence>
<dbReference type="OrthoDB" id="9786134at2"/>
<gene>
    <name evidence="17" type="ORF">SAMN04489859_102441</name>
</gene>
<evidence type="ECO:0000256" key="4">
    <source>
        <dbReference type="ARBA" id="ARBA00022575"/>
    </source>
</evidence>
<dbReference type="InterPro" id="IPR009050">
    <property type="entry name" value="Globin-like_sf"/>
</dbReference>
<keyword evidence="6 14" id="KW-0561">Oxygen transport</keyword>
<protein>
    <recommendedName>
        <fullName evidence="3">nitric oxide dioxygenase</fullName>
        <ecNumber evidence="3">1.14.12.17</ecNumber>
    </recommendedName>
</protein>
<dbReference type="GO" id="GO:0005344">
    <property type="term" value="F:oxygen carrier activity"/>
    <property type="evidence" value="ECO:0007669"/>
    <property type="project" value="UniProtKB-KW"/>
</dbReference>
<keyword evidence="4" id="KW-0216">Detoxification</keyword>
<dbReference type="PANTHER" id="PTHR43396">
    <property type="entry name" value="FLAVOHEMOPROTEIN"/>
    <property type="match status" value="1"/>
</dbReference>
<dbReference type="GO" id="GO:0046210">
    <property type="term" value="P:nitric oxide catabolic process"/>
    <property type="evidence" value="ECO:0007669"/>
    <property type="project" value="TreeGrafter"/>
</dbReference>
<keyword evidence="14" id="KW-0813">Transport</keyword>
<dbReference type="AlphaFoldDB" id="A0A1H8KSU6"/>
<dbReference type="InterPro" id="IPR039261">
    <property type="entry name" value="FNR_nucleotide-bd"/>
</dbReference>
<evidence type="ECO:0000256" key="5">
    <source>
        <dbReference type="ARBA" id="ARBA00022617"/>
    </source>
</evidence>
<feature type="domain" description="FAD-binding FR-type" evidence="16">
    <location>
        <begin position="154"/>
        <end position="258"/>
    </location>
</feature>
<dbReference type="InterPro" id="IPR017938">
    <property type="entry name" value="Riboflavin_synthase-like_b-brl"/>
</dbReference>
<dbReference type="EC" id="1.14.12.17" evidence="3"/>
<dbReference type="Proteomes" id="UP000199054">
    <property type="component" value="Unassembled WGS sequence"/>
</dbReference>
<evidence type="ECO:0000256" key="12">
    <source>
        <dbReference type="ARBA" id="ARBA00048649"/>
    </source>
</evidence>
<evidence type="ECO:0000256" key="2">
    <source>
        <dbReference type="ARBA" id="ARBA00006401"/>
    </source>
</evidence>
<keyword evidence="9" id="KW-0408">Iron</keyword>
<dbReference type="GO" id="GO:0020037">
    <property type="term" value="F:heme binding"/>
    <property type="evidence" value="ECO:0007669"/>
    <property type="project" value="InterPro"/>
</dbReference>
<dbReference type="Gene3D" id="3.40.50.80">
    <property type="entry name" value="Nucleotide-binding domain of ferredoxin-NADP reductase (FNR) module"/>
    <property type="match status" value="1"/>
</dbReference>
<evidence type="ECO:0000256" key="3">
    <source>
        <dbReference type="ARBA" id="ARBA00012229"/>
    </source>
</evidence>
<dbReference type="Pfam" id="PF00970">
    <property type="entry name" value="FAD_binding_6"/>
    <property type="match status" value="1"/>
</dbReference>
<keyword evidence="5 14" id="KW-0349">Heme</keyword>
<keyword evidence="17" id="KW-0560">Oxidoreductase</keyword>
<evidence type="ECO:0000259" key="16">
    <source>
        <dbReference type="PROSITE" id="PS51384"/>
    </source>
</evidence>
<dbReference type="InterPro" id="IPR008333">
    <property type="entry name" value="Cbr1-like_FAD-bd_dom"/>
</dbReference>
<dbReference type="Gene3D" id="1.10.490.10">
    <property type="entry name" value="Globins"/>
    <property type="match status" value="1"/>
</dbReference>
<keyword evidence="8" id="KW-0521">NADP</keyword>
<dbReference type="RefSeq" id="WP_090614258.1">
    <property type="nucleotide sequence ID" value="NZ_CP067126.1"/>
</dbReference>
<dbReference type="FunFam" id="1.10.490.10:FF:000003">
    <property type="entry name" value="Flavohemoprotein"/>
    <property type="match status" value="1"/>
</dbReference>
<comment type="similarity">
    <text evidence="14">Belongs to the globin family.</text>
</comment>
<dbReference type="InterPro" id="IPR017927">
    <property type="entry name" value="FAD-bd_FR_type"/>
</dbReference>
<evidence type="ECO:0000256" key="11">
    <source>
        <dbReference type="ARBA" id="ARBA00025094"/>
    </source>
</evidence>
<proteinExistence type="inferred from homology"/>
<dbReference type="PROSITE" id="PS51384">
    <property type="entry name" value="FAD_FR"/>
    <property type="match status" value="1"/>
</dbReference>
<comment type="catalytic activity">
    <reaction evidence="13">
        <text>2 nitric oxide + NADPH + 2 O2 = 2 nitrate + NADP(+) + H(+)</text>
        <dbReference type="Rhea" id="RHEA:19465"/>
        <dbReference type="ChEBI" id="CHEBI:15378"/>
        <dbReference type="ChEBI" id="CHEBI:15379"/>
        <dbReference type="ChEBI" id="CHEBI:16480"/>
        <dbReference type="ChEBI" id="CHEBI:17632"/>
        <dbReference type="ChEBI" id="CHEBI:57783"/>
        <dbReference type="ChEBI" id="CHEBI:58349"/>
        <dbReference type="EC" id="1.14.12.17"/>
    </reaction>
</comment>
<keyword evidence="17" id="KW-0223">Dioxygenase</keyword>
<organism evidence="17 18">
    <name type="scientific">Paracoccus alcaliphilus</name>
    <dbReference type="NCBI Taxonomy" id="34002"/>
    <lineage>
        <taxon>Bacteria</taxon>
        <taxon>Pseudomonadati</taxon>
        <taxon>Pseudomonadota</taxon>
        <taxon>Alphaproteobacteria</taxon>
        <taxon>Rhodobacterales</taxon>
        <taxon>Paracoccaceae</taxon>
        <taxon>Paracoccus</taxon>
    </lineage>
</organism>
<dbReference type="SUPFAM" id="SSF63380">
    <property type="entry name" value="Riboflavin synthase domain-like"/>
    <property type="match status" value="1"/>
</dbReference>
<dbReference type="Gene3D" id="2.40.30.10">
    <property type="entry name" value="Translation factors"/>
    <property type="match status" value="1"/>
</dbReference>
<dbReference type="InterPro" id="IPR012292">
    <property type="entry name" value="Globin/Proto"/>
</dbReference>
<dbReference type="CDD" id="cd06184">
    <property type="entry name" value="flavohem_like_fad_nad_binding"/>
    <property type="match status" value="1"/>
</dbReference>
<dbReference type="GO" id="GO:0008941">
    <property type="term" value="F:nitric oxide dioxygenase NAD(P)H activity"/>
    <property type="evidence" value="ECO:0007669"/>
    <property type="project" value="UniProtKB-EC"/>
</dbReference>
<dbReference type="GO" id="GO:0071500">
    <property type="term" value="P:cellular response to nitrosative stress"/>
    <property type="evidence" value="ECO:0007669"/>
    <property type="project" value="TreeGrafter"/>
</dbReference>
<dbReference type="SUPFAM" id="SSF52343">
    <property type="entry name" value="Ferredoxin reductase-like, C-terminal NADP-linked domain"/>
    <property type="match status" value="1"/>
</dbReference>
<evidence type="ECO:0000256" key="8">
    <source>
        <dbReference type="ARBA" id="ARBA00022857"/>
    </source>
</evidence>
<keyword evidence="18" id="KW-1185">Reference proteome</keyword>
<dbReference type="Pfam" id="PF00175">
    <property type="entry name" value="NAD_binding_1"/>
    <property type="match status" value="1"/>
</dbReference>
<dbReference type="GO" id="GO:0071949">
    <property type="term" value="F:FAD binding"/>
    <property type="evidence" value="ECO:0007669"/>
    <property type="project" value="TreeGrafter"/>
</dbReference>
<comment type="function">
    <text evidence="11">Is involved in NO detoxification in an aerobic process, termed nitric oxide dioxygenase (NOD) reaction that utilizes O(2) and NAD(P)H to convert NO to nitrate, which protects the bacterium from various noxious nitrogen compounds. Therefore, plays a central role in the inducible response to nitrosative stress.</text>
</comment>
<dbReference type="InterPro" id="IPR000971">
    <property type="entry name" value="Globin"/>
</dbReference>
<evidence type="ECO:0000256" key="7">
    <source>
        <dbReference type="ARBA" id="ARBA00022723"/>
    </source>
</evidence>